<dbReference type="InterPro" id="IPR036691">
    <property type="entry name" value="Endo/exonu/phosph_ase_sf"/>
</dbReference>
<name>A0AAW1L9T9_POPJA</name>
<dbReference type="AlphaFoldDB" id="A0AAW1L9T9"/>
<dbReference type="Gene3D" id="3.60.10.10">
    <property type="entry name" value="Endonuclease/exonuclease/phosphatase"/>
    <property type="match status" value="1"/>
</dbReference>
<dbReference type="Pfam" id="PF14529">
    <property type="entry name" value="Exo_endo_phos_2"/>
    <property type="match status" value="1"/>
</dbReference>
<dbReference type="Proteomes" id="UP001458880">
    <property type="component" value="Unassembled WGS sequence"/>
</dbReference>
<dbReference type="EMBL" id="JASPKY010000147">
    <property type="protein sequence ID" value="KAK9730435.1"/>
    <property type="molecule type" value="Genomic_DNA"/>
</dbReference>
<dbReference type="PANTHER" id="PTHR33273">
    <property type="entry name" value="DOMAIN-CONTAINING PROTEIN, PUTATIVE-RELATED"/>
    <property type="match status" value="1"/>
</dbReference>
<organism evidence="2 3">
    <name type="scientific">Popillia japonica</name>
    <name type="common">Japanese beetle</name>
    <dbReference type="NCBI Taxonomy" id="7064"/>
    <lineage>
        <taxon>Eukaryota</taxon>
        <taxon>Metazoa</taxon>
        <taxon>Ecdysozoa</taxon>
        <taxon>Arthropoda</taxon>
        <taxon>Hexapoda</taxon>
        <taxon>Insecta</taxon>
        <taxon>Pterygota</taxon>
        <taxon>Neoptera</taxon>
        <taxon>Endopterygota</taxon>
        <taxon>Coleoptera</taxon>
        <taxon>Polyphaga</taxon>
        <taxon>Scarabaeiformia</taxon>
        <taxon>Scarabaeidae</taxon>
        <taxon>Rutelinae</taxon>
        <taxon>Popillia</taxon>
    </lineage>
</organism>
<keyword evidence="3" id="KW-1185">Reference proteome</keyword>
<sequence length="198" mass="23038">MNKKLPVTDIKVGKGYISINFEGWTFCGCYISRTIDISEYKEKVDEIAQNVRSRKEEVIIAGDINAKSHLWESPISDRKGEHWADWIAALDLVVHNNGGAPTFVRGRTESYIDVTLSTRKISPRITNWKVMEEENLTEHRYICYEVKDNKVVKQIAEKQKRIIDWGTCRMSWYVLVTLDIQNVFNTASWNVILEKLRK</sequence>
<dbReference type="GO" id="GO:0004519">
    <property type="term" value="F:endonuclease activity"/>
    <property type="evidence" value="ECO:0007669"/>
    <property type="project" value="UniProtKB-KW"/>
</dbReference>
<keyword evidence="2" id="KW-0378">Hydrolase</keyword>
<feature type="domain" description="Endonuclease/exonuclease/phosphatase" evidence="1">
    <location>
        <begin position="25"/>
        <end position="143"/>
    </location>
</feature>
<evidence type="ECO:0000313" key="3">
    <source>
        <dbReference type="Proteomes" id="UP001458880"/>
    </source>
</evidence>
<accession>A0AAW1L9T9</accession>
<gene>
    <name evidence="2" type="ORF">QE152_g15208</name>
</gene>
<dbReference type="InterPro" id="IPR005135">
    <property type="entry name" value="Endo/exonuclease/phosphatase"/>
</dbReference>
<keyword evidence="2" id="KW-0255">Endonuclease</keyword>
<protein>
    <submittedName>
        <fullName evidence="2">Endonuclease-reverse transcriptase</fullName>
    </submittedName>
</protein>
<proteinExistence type="predicted"/>
<evidence type="ECO:0000259" key="1">
    <source>
        <dbReference type="Pfam" id="PF14529"/>
    </source>
</evidence>
<dbReference type="PANTHER" id="PTHR33273:SF4">
    <property type="entry name" value="ENDONUCLEASE_EXONUCLEASE_PHOSPHATASE DOMAIN-CONTAINING PROTEIN"/>
    <property type="match status" value="1"/>
</dbReference>
<comment type="caution">
    <text evidence="2">The sequence shown here is derived from an EMBL/GenBank/DDBJ whole genome shotgun (WGS) entry which is preliminary data.</text>
</comment>
<dbReference type="SUPFAM" id="SSF56219">
    <property type="entry name" value="DNase I-like"/>
    <property type="match status" value="1"/>
</dbReference>
<keyword evidence="2" id="KW-0540">Nuclease</keyword>
<evidence type="ECO:0000313" key="2">
    <source>
        <dbReference type="EMBL" id="KAK9730435.1"/>
    </source>
</evidence>
<reference evidence="2 3" key="1">
    <citation type="journal article" date="2024" name="BMC Genomics">
        <title>De novo assembly and annotation of Popillia japonica's genome with initial clues to its potential as an invasive pest.</title>
        <authorList>
            <person name="Cucini C."/>
            <person name="Boschi S."/>
            <person name="Funari R."/>
            <person name="Cardaioli E."/>
            <person name="Iannotti N."/>
            <person name="Marturano G."/>
            <person name="Paoli F."/>
            <person name="Bruttini M."/>
            <person name="Carapelli A."/>
            <person name="Frati F."/>
            <person name="Nardi F."/>
        </authorList>
    </citation>
    <scope>NUCLEOTIDE SEQUENCE [LARGE SCALE GENOMIC DNA]</scope>
    <source>
        <strain evidence="2">DMR45628</strain>
    </source>
</reference>